<keyword evidence="1" id="KW-0539">Nucleus</keyword>
<dbReference type="InterPro" id="IPR038269">
    <property type="entry name" value="SCAN_sf"/>
</dbReference>
<dbReference type="Ensembl" id="ENSVKKT00000020030.1">
    <property type="protein sequence ID" value="ENSVKKP00000019549.1"/>
    <property type="gene ID" value="ENSVKKG00000013239.1"/>
</dbReference>
<evidence type="ECO:0000259" key="3">
    <source>
        <dbReference type="PROSITE" id="PS50804"/>
    </source>
</evidence>
<evidence type="ECO:0000256" key="2">
    <source>
        <dbReference type="SAM" id="MobiDB-lite"/>
    </source>
</evidence>
<sequence>MTRSLPGLNGKATQAYQSSGPPGLRVKKQELVEEEDTVSLEIWRLRFRQFCYLEAEGPHEVCSQLQELCYQWLQPEKHTKERILELLILEQFLAVLPQEMQIWVRKHGPETCTQAVALAEVFLWRLQERERWDQQNCLCCLSVPWPLHDQWVSLCSVALLGHIHKPKDAWVQCQNGTS</sequence>
<accession>A0A8D2LC00</accession>
<organism evidence="4 5">
    <name type="scientific">Varanus komodoensis</name>
    <name type="common">Komodo dragon</name>
    <dbReference type="NCBI Taxonomy" id="61221"/>
    <lineage>
        <taxon>Eukaryota</taxon>
        <taxon>Metazoa</taxon>
        <taxon>Chordata</taxon>
        <taxon>Craniata</taxon>
        <taxon>Vertebrata</taxon>
        <taxon>Euteleostomi</taxon>
        <taxon>Lepidosauria</taxon>
        <taxon>Squamata</taxon>
        <taxon>Bifurcata</taxon>
        <taxon>Unidentata</taxon>
        <taxon>Episquamata</taxon>
        <taxon>Toxicofera</taxon>
        <taxon>Anguimorpha</taxon>
        <taxon>Paleoanguimorpha</taxon>
        <taxon>Varanoidea</taxon>
        <taxon>Varanidae</taxon>
        <taxon>Varanus</taxon>
    </lineage>
</organism>
<reference evidence="4" key="2">
    <citation type="submission" date="2025-09" db="UniProtKB">
        <authorList>
            <consortium name="Ensembl"/>
        </authorList>
    </citation>
    <scope>IDENTIFICATION</scope>
</reference>
<feature type="domain" description="SCAN box" evidence="3">
    <location>
        <begin position="44"/>
        <end position="120"/>
    </location>
</feature>
<feature type="compositionally biased region" description="Polar residues" evidence="2">
    <location>
        <begin position="11"/>
        <end position="20"/>
    </location>
</feature>
<dbReference type="InterPro" id="IPR050916">
    <property type="entry name" value="SCAN-C2H2_zinc_finger"/>
</dbReference>
<dbReference type="OMA" id="HENPDME"/>
<name>A0A8D2LC00_VARKO</name>
<dbReference type="FunFam" id="1.10.4020.10:FF:000001">
    <property type="entry name" value="zinc finger protein 263 isoform X1"/>
    <property type="match status" value="1"/>
</dbReference>
<dbReference type="AlphaFoldDB" id="A0A8D2LC00"/>
<dbReference type="SUPFAM" id="SSF47353">
    <property type="entry name" value="Retrovirus capsid dimerization domain-like"/>
    <property type="match status" value="1"/>
</dbReference>
<keyword evidence="5" id="KW-1185">Reference proteome</keyword>
<reference evidence="4" key="1">
    <citation type="submission" date="2025-08" db="UniProtKB">
        <authorList>
            <consortium name="Ensembl"/>
        </authorList>
    </citation>
    <scope>IDENTIFICATION</scope>
</reference>
<dbReference type="InterPro" id="IPR003309">
    <property type="entry name" value="SCAN_dom"/>
</dbReference>
<dbReference type="PANTHER" id="PTHR45935">
    <property type="entry name" value="PROTEIN ZBED8-RELATED"/>
    <property type="match status" value="1"/>
</dbReference>
<feature type="region of interest" description="Disordered" evidence="2">
    <location>
        <begin position="1"/>
        <end position="22"/>
    </location>
</feature>
<protein>
    <recommendedName>
        <fullName evidence="3">SCAN box domain-containing protein</fullName>
    </recommendedName>
</protein>
<evidence type="ECO:0000313" key="4">
    <source>
        <dbReference type="Ensembl" id="ENSVKKP00000019549.1"/>
    </source>
</evidence>
<dbReference type="PANTHER" id="PTHR45935:SF15">
    <property type="entry name" value="SCAN BOX DOMAIN-CONTAINING PROTEIN"/>
    <property type="match status" value="1"/>
</dbReference>
<proteinExistence type="predicted"/>
<dbReference type="PROSITE" id="PS50804">
    <property type="entry name" value="SCAN_BOX"/>
    <property type="match status" value="1"/>
</dbReference>
<dbReference type="SMART" id="SM00431">
    <property type="entry name" value="SCAN"/>
    <property type="match status" value="1"/>
</dbReference>
<dbReference type="Proteomes" id="UP000694545">
    <property type="component" value="Unplaced"/>
</dbReference>
<dbReference type="Gene3D" id="1.10.4020.10">
    <property type="entry name" value="DNA breaking-rejoining enzymes"/>
    <property type="match status" value="1"/>
</dbReference>
<dbReference type="Pfam" id="PF02023">
    <property type="entry name" value="SCAN"/>
    <property type="match status" value="1"/>
</dbReference>
<evidence type="ECO:0000313" key="5">
    <source>
        <dbReference type="Proteomes" id="UP000694545"/>
    </source>
</evidence>
<evidence type="ECO:0000256" key="1">
    <source>
        <dbReference type="ARBA" id="ARBA00023242"/>
    </source>
</evidence>
<dbReference type="CDD" id="cd07936">
    <property type="entry name" value="SCAN"/>
    <property type="match status" value="1"/>
</dbReference>